<comment type="cofactor">
    <cofactor evidence="1">
        <name>FAD</name>
        <dbReference type="ChEBI" id="CHEBI:57692"/>
    </cofactor>
</comment>
<evidence type="ECO:0000256" key="8">
    <source>
        <dbReference type="ARBA" id="ARBA00023002"/>
    </source>
</evidence>
<evidence type="ECO:0000256" key="6">
    <source>
        <dbReference type="ARBA" id="ARBA00022827"/>
    </source>
</evidence>
<evidence type="ECO:0000256" key="2">
    <source>
        <dbReference type="ARBA" id="ARBA00004924"/>
    </source>
</evidence>
<keyword evidence="6" id="KW-0274">FAD</keyword>
<keyword evidence="12" id="KW-1185">Reference proteome</keyword>
<evidence type="ECO:0000256" key="1">
    <source>
        <dbReference type="ARBA" id="ARBA00001974"/>
    </source>
</evidence>
<keyword evidence="7" id="KW-0521">NADP</keyword>
<comment type="catalytic activity">
    <reaction evidence="9">
        <text>L-ornithine + NADPH + O2 = N(5)-hydroxy-L-ornithine + NADP(+) + H2O</text>
        <dbReference type="Rhea" id="RHEA:41508"/>
        <dbReference type="ChEBI" id="CHEBI:15377"/>
        <dbReference type="ChEBI" id="CHEBI:15379"/>
        <dbReference type="ChEBI" id="CHEBI:46911"/>
        <dbReference type="ChEBI" id="CHEBI:57783"/>
        <dbReference type="ChEBI" id="CHEBI:58349"/>
        <dbReference type="ChEBI" id="CHEBI:78275"/>
        <dbReference type="EC" id="1.14.13.196"/>
    </reaction>
</comment>
<reference evidence="11 12" key="1">
    <citation type="submission" date="2023-11" db="EMBL/GenBank/DDBJ databases">
        <title>An acidophilic fungus is an integral part of prey digestion in a carnivorous sundew plant.</title>
        <authorList>
            <person name="Tsai I.J."/>
        </authorList>
    </citation>
    <scope>NUCLEOTIDE SEQUENCE [LARGE SCALE GENOMIC DNA]</scope>
    <source>
        <strain evidence="11">169a</strain>
    </source>
</reference>
<proteinExistence type="inferred from homology"/>
<protein>
    <recommendedName>
        <fullName evidence="4">L-ornithine N(5)-monooxygenase [NAD(P)H]</fullName>
        <ecNumber evidence="4">1.14.13.196</ecNumber>
    </recommendedName>
</protein>
<dbReference type="EMBL" id="CP138582">
    <property type="protein sequence ID" value="WPG99401.1"/>
    <property type="molecule type" value="Genomic_DNA"/>
</dbReference>
<evidence type="ECO:0000256" key="7">
    <source>
        <dbReference type="ARBA" id="ARBA00022857"/>
    </source>
</evidence>
<organism evidence="11 12">
    <name type="scientific">Acrodontium crateriforme</name>
    <dbReference type="NCBI Taxonomy" id="150365"/>
    <lineage>
        <taxon>Eukaryota</taxon>
        <taxon>Fungi</taxon>
        <taxon>Dikarya</taxon>
        <taxon>Ascomycota</taxon>
        <taxon>Pezizomycotina</taxon>
        <taxon>Dothideomycetes</taxon>
        <taxon>Dothideomycetidae</taxon>
        <taxon>Mycosphaerellales</taxon>
        <taxon>Teratosphaeriaceae</taxon>
        <taxon>Acrodontium</taxon>
    </lineage>
</organism>
<dbReference type="Proteomes" id="UP001303373">
    <property type="component" value="Chromosome 3"/>
</dbReference>
<name>A0AAQ3M6J3_9PEZI</name>
<dbReference type="InterPro" id="IPR036188">
    <property type="entry name" value="FAD/NAD-bd_sf"/>
</dbReference>
<comment type="pathway">
    <text evidence="2">Siderophore biosynthesis.</text>
</comment>
<dbReference type="AlphaFoldDB" id="A0AAQ3M6J3"/>
<dbReference type="GO" id="GO:0016491">
    <property type="term" value="F:oxidoreductase activity"/>
    <property type="evidence" value="ECO:0007669"/>
    <property type="project" value="UniProtKB-KW"/>
</dbReference>
<keyword evidence="8" id="KW-0560">Oxidoreductase</keyword>
<evidence type="ECO:0000256" key="9">
    <source>
        <dbReference type="ARBA" id="ARBA00047598"/>
    </source>
</evidence>
<evidence type="ECO:0000256" key="3">
    <source>
        <dbReference type="ARBA" id="ARBA00007588"/>
    </source>
</evidence>
<keyword evidence="5" id="KW-0285">Flavoprotein</keyword>
<dbReference type="Gene3D" id="3.50.50.60">
    <property type="entry name" value="FAD/NAD(P)-binding domain"/>
    <property type="match status" value="2"/>
</dbReference>
<evidence type="ECO:0000256" key="5">
    <source>
        <dbReference type="ARBA" id="ARBA00022630"/>
    </source>
</evidence>
<dbReference type="PANTHER" id="PTHR38663">
    <property type="match status" value="1"/>
</dbReference>
<gene>
    <name evidence="11" type="ORF">R9X50_00221500</name>
</gene>
<evidence type="ECO:0000313" key="11">
    <source>
        <dbReference type="EMBL" id="WPG99401.1"/>
    </source>
</evidence>
<sequence>MESSAKNTDYFVHDVLIVGAGPCGLAVAARLRERHPSALFTDAEQARYNWISQNARKASIKNRRTGRIKPGHSSLSSKTHDDLSMLVLDNSGTEWMSKWRRLFNTFGISHLRSPMFFHPDPQDRDSLLAYAYENGRAEELEEITGCVGKEISKHRRKKERAGCRHLIKAKPIITIDERDRKDYFTPSTAMFHDFCDSCIERYGLDKTHTISHETVRDIDYGSLEDGVGPTAQNTFTIRTDHSVYHAKVVVLAIGAGTPIIPKPFSPYIQEGACHAMNIQRHKGMLLDRSVTAKTDSGKVTNVLVIGGGLTSAQICDAIIKTGVVGKVWLFMRGPWKIKPFDVDLSWIAKFKNHQQASFWSADTDEERVNYVKEARNGGSITPRYAKILRYHMQANKLRVETEARVKSAEYCTISKTWDIQTEAPIEGLPRFDYVYFATGAHTDLGALGCLQTIQQRFPIQTCGGLPVLTDQLKWSNELPLFITGKLATLRLGPGAGNLEGARAGAERVAWAVQDLLQSETFDHGDSEDEQEAEDERLRDRYVAGVGSMYASLQDEDIE</sequence>
<dbReference type="EC" id="1.14.13.196" evidence="4"/>
<evidence type="ECO:0000256" key="4">
    <source>
        <dbReference type="ARBA" id="ARBA00012881"/>
    </source>
</evidence>
<dbReference type="InterPro" id="IPR025700">
    <property type="entry name" value="Lys/Orn_oxygenase"/>
</dbReference>
<evidence type="ECO:0000256" key="10">
    <source>
        <dbReference type="ARBA" id="ARBA00049248"/>
    </source>
</evidence>
<evidence type="ECO:0000313" key="12">
    <source>
        <dbReference type="Proteomes" id="UP001303373"/>
    </source>
</evidence>
<accession>A0AAQ3M6J3</accession>
<dbReference type="Pfam" id="PF13434">
    <property type="entry name" value="Lys_Orn_oxgnase"/>
    <property type="match status" value="1"/>
</dbReference>
<dbReference type="PANTHER" id="PTHR38663:SF1">
    <property type="entry name" value="L-ORNITHINE N(5)-MONOOXYGENASE"/>
    <property type="match status" value="1"/>
</dbReference>
<dbReference type="SUPFAM" id="SSF51905">
    <property type="entry name" value="FAD/NAD(P)-binding domain"/>
    <property type="match status" value="1"/>
</dbReference>
<comment type="similarity">
    <text evidence="3">Belongs to the lysine N(6)-hydroxylase/L-ornithine N(5)-oxygenase family.</text>
</comment>
<comment type="catalytic activity">
    <reaction evidence="10">
        <text>L-ornithine + NADH + O2 = N(5)-hydroxy-L-ornithine + NAD(+) + H2O</text>
        <dbReference type="Rhea" id="RHEA:41512"/>
        <dbReference type="ChEBI" id="CHEBI:15377"/>
        <dbReference type="ChEBI" id="CHEBI:15379"/>
        <dbReference type="ChEBI" id="CHEBI:46911"/>
        <dbReference type="ChEBI" id="CHEBI:57540"/>
        <dbReference type="ChEBI" id="CHEBI:57945"/>
        <dbReference type="ChEBI" id="CHEBI:78275"/>
        <dbReference type="EC" id="1.14.13.196"/>
    </reaction>
</comment>